<name>A0AAJ0CFH7_9HYPO</name>
<evidence type="ECO:0000256" key="1">
    <source>
        <dbReference type="SAM" id="SignalP"/>
    </source>
</evidence>
<evidence type="ECO:0000313" key="2">
    <source>
        <dbReference type="EMBL" id="KAK2591970.1"/>
    </source>
</evidence>
<feature type="signal peptide" evidence="1">
    <location>
        <begin position="1"/>
        <end position="19"/>
    </location>
</feature>
<sequence length="131" mass="12915">MKFIGTISAVLAAAGIAAAAPTNGAPNTHLNFASGTPSAHSTELDKREYNRGGAFGPFTGLLNGLPAPLSDSLQNAVAEVFKGGDAFLNTPLDAADNIASGNVGGAGQSFASNVGGTLKSLPGDAKKIFGA</sequence>
<feature type="chain" id="PRO_5042465578" evidence="1">
    <location>
        <begin position="20"/>
        <end position="131"/>
    </location>
</feature>
<dbReference type="EMBL" id="JASWJB010000297">
    <property type="protein sequence ID" value="KAK2591970.1"/>
    <property type="molecule type" value="Genomic_DNA"/>
</dbReference>
<proteinExistence type="predicted"/>
<protein>
    <submittedName>
        <fullName evidence="2">Uncharacterized protein</fullName>
    </submittedName>
</protein>
<comment type="caution">
    <text evidence="2">The sequence shown here is derived from an EMBL/GenBank/DDBJ whole genome shotgun (WGS) entry which is preliminary data.</text>
</comment>
<organism evidence="2 3">
    <name type="scientific">Conoideocrella luteorostrata</name>
    <dbReference type="NCBI Taxonomy" id="1105319"/>
    <lineage>
        <taxon>Eukaryota</taxon>
        <taxon>Fungi</taxon>
        <taxon>Dikarya</taxon>
        <taxon>Ascomycota</taxon>
        <taxon>Pezizomycotina</taxon>
        <taxon>Sordariomycetes</taxon>
        <taxon>Hypocreomycetidae</taxon>
        <taxon>Hypocreales</taxon>
        <taxon>Clavicipitaceae</taxon>
        <taxon>Conoideocrella</taxon>
    </lineage>
</organism>
<evidence type="ECO:0000313" key="3">
    <source>
        <dbReference type="Proteomes" id="UP001251528"/>
    </source>
</evidence>
<dbReference type="AlphaFoldDB" id="A0AAJ0CFH7"/>
<keyword evidence="1" id="KW-0732">Signal</keyword>
<gene>
    <name evidence="2" type="ORF">QQS21_010342</name>
</gene>
<keyword evidence="3" id="KW-1185">Reference proteome</keyword>
<accession>A0AAJ0CFH7</accession>
<dbReference type="Proteomes" id="UP001251528">
    <property type="component" value="Unassembled WGS sequence"/>
</dbReference>
<reference evidence="2" key="1">
    <citation type="submission" date="2023-06" db="EMBL/GenBank/DDBJ databases">
        <title>Conoideocrella luteorostrata (Hypocreales: Clavicipitaceae), a potential biocontrol fungus for elongate hemlock scale in United States Christmas tree production areas.</title>
        <authorList>
            <person name="Barrett H."/>
            <person name="Lovett B."/>
            <person name="Macias A.M."/>
            <person name="Stajich J.E."/>
            <person name="Kasson M.T."/>
        </authorList>
    </citation>
    <scope>NUCLEOTIDE SEQUENCE</scope>
    <source>
        <strain evidence="2">ARSEF 14590</strain>
    </source>
</reference>